<evidence type="ECO:0000313" key="1">
    <source>
        <dbReference type="EMBL" id="ABU72700.1"/>
    </source>
</evidence>
<evidence type="ECO:0000313" key="2">
    <source>
        <dbReference type="Proteomes" id="UP000008152"/>
    </source>
</evidence>
<dbReference type="Proteomes" id="UP000008152">
    <property type="component" value="Chromosome II"/>
</dbReference>
<gene>
    <name evidence="1" type="ordered locus">VIBHAR_04791</name>
</gene>
<dbReference type="EMBL" id="CP000790">
    <property type="protein sequence ID" value="ABU72700.1"/>
    <property type="molecule type" value="Genomic_DNA"/>
</dbReference>
<name>A7N5V0_VIBC1</name>
<dbReference type="KEGG" id="vha:VIBHAR_04791"/>
<protein>
    <submittedName>
        <fullName evidence="1">Uncharacterized protein</fullName>
    </submittedName>
</protein>
<reference evidence="1 2" key="1">
    <citation type="submission" date="2007-08" db="EMBL/GenBank/DDBJ databases">
        <authorList>
            <consortium name="The Vibrio harveyi Genome Sequencing Project"/>
            <person name="Bassler B."/>
            <person name="Clifton S.W."/>
            <person name="Fulton L."/>
            <person name="Delehaunty K."/>
            <person name="Fronick C."/>
            <person name="Harrison M."/>
            <person name="Markivic C."/>
            <person name="Fulton R."/>
            <person name="Tin-Wollam A.-M."/>
            <person name="Shah N."/>
            <person name="Pepin K."/>
            <person name="Nash W."/>
            <person name="Thiruvilangam P."/>
            <person name="Bhonagiri V."/>
            <person name="Waters C."/>
            <person name="Tu K.C."/>
            <person name="Irgon J."/>
            <person name="Wilson R.K."/>
        </authorList>
    </citation>
    <scope>NUCLEOTIDE SEQUENCE [LARGE SCALE GENOMIC DNA]</scope>
    <source>
        <strain evidence="2">ATCC BAA-1116 / BB120</strain>
    </source>
</reference>
<dbReference type="PATRIC" id="fig|338187.36.peg.3679"/>
<organism evidence="1 2">
    <name type="scientific">Vibrio campbellii (strain ATCC BAA-1116)</name>
    <dbReference type="NCBI Taxonomy" id="2902295"/>
    <lineage>
        <taxon>Bacteria</taxon>
        <taxon>Pseudomonadati</taxon>
        <taxon>Pseudomonadota</taxon>
        <taxon>Gammaproteobacteria</taxon>
        <taxon>Vibrionales</taxon>
        <taxon>Vibrionaceae</taxon>
        <taxon>Vibrio</taxon>
    </lineage>
</organism>
<accession>A7N5V0</accession>
<sequence>MKFTKDRIYPKLVEVIFLKNKRKDSKKHFDSMVKNEYRIAEAFC</sequence>
<dbReference type="AlphaFoldDB" id="A7N5V0"/>
<proteinExistence type="predicted"/>